<dbReference type="AlphaFoldDB" id="A0AA40DV20"/>
<comment type="caution">
    <text evidence="2">The sequence shown here is derived from an EMBL/GenBank/DDBJ whole genome shotgun (WGS) entry which is preliminary data.</text>
</comment>
<name>A0AA40DV20_9PEZI</name>
<dbReference type="EMBL" id="JAUIRO010000004">
    <property type="protein sequence ID" value="KAK0717469.1"/>
    <property type="molecule type" value="Genomic_DNA"/>
</dbReference>
<evidence type="ECO:0000313" key="3">
    <source>
        <dbReference type="Proteomes" id="UP001172101"/>
    </source>
</evidence>
<sequence>MSSECRGTVAGNGWQGEKDSGAITPHTRTLNVTGRKLKTLIILFGFRVDIEPCFSVQCSTLSSSLQAALGPIFCSTVSRRTSSVQAASRHEASQQSNDALRAAASLVGASEHEAAHARVRPQYGSCLAQQPVDILLEIADHLPPESQVCLALSCRVFFNFFGVEAVKRVAKQKLVHKQPARRELLLLLEKDIGDRYLYCHSSNTLNRFAIRSPQQARLKDFRLTKACCQWEDWHYPRRQGWPHFHHVRAVTNSHWLGPGAGLPAELFTSLGNTSNSARFLGGLAHPTRLGPVFPRWVQSRSAKLIGGELILHCIWTLADCFPLERQLRRALDEVGFLICPHLHTRASPYWVHFNRRRINGVKGGDQGEIRDGNFTDSCEWCLTDSRVVIEWKPGGKWPWTCGGRVVTITSYRNLGSCREPDDEIWLASIGHAVHWTKRQALGSPLCPGGSVERAWIEACSA</sequence>
<accession>A0AA40DV20</accession>
<reference evidence="2" key="1">
    <citation type="submission" date="2023-06" db="EMBL/GenBank/DDBJ databases">
        <title>Genome-scale phylogeny and comparative genomics of the fungal order Sordariales.</title>
        <authorList>
            <consortium name="Lawrence Berkeley National Laboratory"/>
            <person name="Hensen N."/>
            <person name="Bonometti L."/>
            <person name="Westerberg I."/>
            <person name="Brannstrom I.O."/>
            <person name="Guillou S."/>
            <person name="Cros-Aarteil S."/>
            <person name="Calhoun S."/>
            <person name="Haridas S."/>
            <person name="Kuo A."/>
            <person name="Mondo S."/>
            <person name="Pangilinan J."/>
            <person name="Riley R."/>
            <person name="LaButti K."/>
            <person name="Andreopoulos B."/>
            <person name="Lipzen A."/>
            <person name="Chen C."/>
            <person name="Yanf M."/>
            <person name="Daum C."/>
            <person name="Ng V."/>
            <person name="Clum A."/>
            <person name="Steindorff A."/>
            <person name="Ohm R."/>
            <person name="Martin F."/>
            <person name="Silar P."/>
            <person name="Natvig D."/>
            <person name="Lalanne C."/>
            <person name="Gautier V."/>
            <person name="Ament-velasquez S.L."/>
            <person name="Kruys A."/>
            <person name="Hutchinson M.I."/>
            <person name="Powell A.J."/>
            <person name="Barry K."/>
            <person name="Miller A.N."/>
            <person name="Grigoriev I.V."/>
            <person name="Debuchy R."/>
            <person name="Gladieux P."/>
            <person name="Thoren M.H."/>
            <person name="Johannesson H."/>
        </authorList>
    </citation>
    <scope>NUCLEOTIDE SEQUENCE</scope>
    <source>
        <strain evidence="2">SMH2392-1A</strain>
    </source>
</reference>
<gene>
    <name evidence="2" type="ORF">B0T26DRAFT_297174</name>
</gene>
<organism evidence="2 3">
    <name type="scientific">Lasiosphaeria miniovina</name>
    <dbReference type="NCBI Taxonomy" id="1954250"/>
    <lineage>
        <taxon>Eukaryota</taxon>
        <taxon>Fungi</taxon>
        <taxon>Dikarya</taxon>
        <taxon>Ascomycota</taxon>
        <taxon>Pezizomycotina</taxon>
        <taxon>Sordariomycetes</taxon>
        <taxon>Sordariomycetidae</taxon>
        <taxon>Sordariales</taxon>
        <taxon>Lasiosphaeriaceae</taxon>
        <taxon>Lasiosphaeria</taxon>
    </lineage>
</organism>
<evidence type="ECO:0008006" key="4">
    <source>
        <dbReference type="Google" id="ProtNLM"/>
    </source>
</evidence>
<proteinExistence type="predicted"/>
<evidence type="ECO:0000313" key="2">
    <source>
        <dbReference type="EMBL" id="KAK0717469.1"/>
    </source>
</evidence>
<protein>
    <recommendedName>
        <fullName evidence="4">F-box domain-containing protein</fullName>
    </recommendedName>
</protein>
<dbReference type="RefSeq" id="XP_060296262.1">
    <property type="nucleotide sequence ID" value="XM_060434231.1"/>
</dbReference>
<dbReference type="GeneID" id="85317501"/>
<keyword evidence="3" id="KW-1185">Reference proteome</keyword>
<evidence type="ECO:0000256" key="1">
    <source>
        <dbReference type="SAM" id="MobiDB-lite"/>
    </source>
</evidence>
<feature type="region of interest" description="Disordered" evidence="1">
    <location>
        <begin position="1"/>
        <end position="24"/>
    </location>
</feature>
<dbReference type="Proteomes" id="UP001172101">
    <property type="component" value="Unassembled WGS sequence"/>
</dbReference>